<evidence type="ECO:0000313" key="2">
    <source>
        <dbReference type="Proteomes" id="UP001303046"/>
    </source>
</evidence>
<organism evidence="1 2">
    <name type="scientific">Necator americanus</name>
    <name type="common">Human hookworm</name>
    <dbReference type="NCBI Taxonomy" id="51031"/>
    <lineage>
        <taxon>Eukaryota</taxon>
        <taxon>Metazoa</taxon>
        <taxon>Ecdysozoa</taxon>
        <taxon>Nematoda</taxon>
        <taxon>Chromadorea</taxon>
        <taxon>Rhabditida</taxon>
        <taxon>Rhabditina</taxon>
        <taxon>Rhabditomorpha</taxon>
        <taxon>Strongyloidea</taxon>
        <taxon>Ancylostomatidae</taxon>
        <taxon>Bunostominae</taxon>
        <taxon>Necator</taxon>
    </lineage>
</organism>
<evidence type="ECO:0000313" key="1">
    <source>
        <dbReference type="EMBL" id="KAK6737152.1"/>
    </source>
</evidence>
<sequence>MALEVRVGRLFHRRCRPFGTLQGVGSGLARRQMEADPYQTTCELTVALGVNQTTVVRGVKSIEKVLKLSRWVPHALTQYGMGRRATWHFHS</sequence>
<name>A0ABR1CFC5_NECAM</name>
<proteinExistence type="predicted"/>
<dbReference type="Proteomes" id="UP001303046">
    <property type="component" value="Unassembled WGS sequence"/>
</dbReference>
<comment type="caution">
    <text evidence="1">The sequence shown here is derived from an EMBL/GenBank/DDBJ whole genome shotgun (WGS) entry which is preliminary data.</text>
</comment>
<gene>
    <name evidence="1" type="primary">Necator_chrII.g7488</name>
    <name evidence="1" type="ORF">RB195_019694</name>
</gene>
<evidence type="ECO:0008006" key="3">
    <source>
        <dbReference type="Google" id="ProtNLM"/>
    </source>
</evidence>
<keyword evidence="2" id="KW-1185">Reference proteome</keyword>
<accession>A0ABR1CFC5</accession>
<protein>
    <recommendedName>
        <fullName evidence="3">Transposase Helix-turn-helix domain-containing protein</fullName>
    </recommendedName>
</protein>
<reference evidence="1 2" key="1">
    <citation type="submission" date="2023-08" db="EMBL/GenBank/DDBJ databases">
        <title>A Necator americanus chromosomal reference genome.</title>
        <authorList>
            <person name="Ilik V."/>
            <person name="Petrzelkova K.J."/>
            <person name="Pardy F."/>
            <person name="Fuh T."/>
            <person name="Niatou-Singa F.S."/>
            <person name="Gouil Q."/>
            <person name="Baker L."/>
            <person name="Ritchie M.E."/>
            <person name="Jex A.R."/>
            <person name="Gazzola D."/>
            <person name="Li H."/>
            <person name="Toshio Fujiwara R."/>
            <person name="Zhan B."/>
            <person name="Aroian R.V."/>
            <person name="Pafco B."/>
            <person name="Schwarz E.M."/>
        </authorList>
    </citation>
    <scope>NUCLEOTIDE SEQUENCE [LARGE SCALE GENOMIC DNA]</scope>
    <source>
        <strain evidence="1 2">Aroian</strain>
        <tissue evidence="1">Whole animal</tissue>
    </source>
</reference>
<dbReference type="EMBL" id="JAVFWL010000002">
    <property type="protein sequence ID" value="KAK6737152.1"/>
    <property type="molecule type" value="Genomic_DNA"/>
</dbReference>